<dbReference type="PANTHER" id="PTHR43664:SF1">
    <property type="entry name" value="BETA-METHYLMALYL-COA DEHYDRATASE"/>
    <property type="match status" value="1"/>
</dbReference>
<dbReference type="PANTHER" id="PTHR43664">
    <property type="entry name" value="MONOAMINE OXIDASE-RELATED"/>
    <property type="match status" value="1"/>
</dbReference>
<dbReference type="Proteomes" id="UP000011648">
    <property type="component" value="Unassembled WGS sequence"/>
</dbReference>
<dbReference type="AlphaFoldDB" id="M0ACV0"/>
<proteinExistence type="predicted"/>
<evidence type="ECO:0000259" key="1">
    <source>
        <dbReference type="Pfam" id="PF01575"/>
    </source>
</evidence>
<name>M0ACV0_9EURY</name>
<dbReference type="PATRIC" id="fig|1230458.4.peg.305"/>
<dbReference type="InterPro" id="IPR029069">
    <property type="entry name" value="HotDog_dom_sf"/>
</dbReference>
<dbReference type="Pfam" id="PF01575">
    <property type="entry name" value="MaoC_dehydratas"/>
    <property type="match status" value="1"/>
</dbReference>
<dbReference type="EMBL" id="AOIL01000009">
    <property type="protein sequence ID" value="ELY96364.1"/>
    <property type="molecule type" value="Genomic_DNA"/>
</dbReference>
<dbReference type="STRING" id="1230458.C484_01580"/>
<evidence type="ECO:0000313" key="3">
    <source>
        <dbReference type="Proteomes" id="UP000011648"/>
    </source>
</evidence>
<evidence type="ECO:0000313" key="2">
    <source>
        <dbReference type="EMBL" id="ELY96364.1"/>
    </source>
</evidence>
<reference evidence="2 3" key="1">
    <citation type="journal article" date="2014" name="PLoS Genet.">
        <title>Phylogenetically driven sequencing of extremely halophilic archaea reveals strategies for static and dynamic osmo-response.</title>
        <authorList>
            <person name="Becker E.A."/>
            <person name="Seitzer P.M."/>
            <person name="Tritt A."/>
            <person name="Larsen D."/>
            <person name="Krusor M."/>
            <person name="Yao A.I."/>
            <person name="Wu D."/>
            <person name="Madern D."/>
            <person name="Eisen J.A."/>
            <person name="Darling A.E."/>
            <person name="Facciotti M.T."/>
        </authorList>
    </citation>
    <scope>NUCLEOTIDE SEQUENCE [LARGE SCALE GENOMIC DNA]</scope>
    <source>
        <strain evidence="2 3">DSM 12281</strain>
    </source>
</reference>
<gene>
    <name evidence="2" type="ORF">C484_01580</name>
</gene>
<accession>M0ACV0</accession>
<dbReference type="Gene3D" id="3.10.129.10">
    <property type="entry name" value="Hotdog Thioesterase"/>
    <property type="match status" value="1"/>
</dbReference>
<dbReference type="OrthoDB" id="225748at2157"/>
<protein>
    <submittedName>
        <fullName evidence="2">MaoC domain-containing protein dehydratase</fullName>
    </submittedName>
</protein>
<keyword evidence="3" id="KW-1185">Reference proteome</keyword>
<feature type="domain" description="MaoC-like" evidence="1">
    <location>
        <begin position="12"/>
        <end position="115"/>
    </location>
</feature>
<dbReference type="InterPro" id="IPR002539">
    <property type="entry name" value="MaoC-like_dom"/>
</dbReference>
<sequence length="149" mass="16829">MEGKFYEDFVVGDTQEFGNYTVEKEEIIEYGEKYDPQPFHTDEDAAEESAFGGLIASGLLTVGIGQRMLVKNFIQGTRAKGSPGIDNLRWRQPVRPGDTLSMKTEIVEKEIWDDGFGVVSVGIEIHNQQDEIVASLIGLVRYERRVERE</sequence>
<comment type="caution">
    <text evidence="2">The sequence shown here is derived from an EMBL/GenBank/DDBJ whole genome shotgun (WGS) entry which is preliminary data.</text>
</comment>
<dbReference type="InterPro" id="IPR052342">
    <property type="entry name" value="MCH/BMMD"/>
</dbReference>
<dbReference type="RefSeq" id="WP_006824224.1">
    <property type="nucleotide sequence ID" value="NZ_AOIL01000009.1"/>
</dbReference>
<dbReference type="SUPFAM" id="SSF54637">
    <property type="entry name" value="Thioesterase/thiol ester dehydrase-isomerase"/>
    <property type="match status" value="1"/>
</dbReference>
<organism evidence="2 3">
    <name type="scientific">Natrialba taiwanensis DSM 12281</name>
    <dbReference type="NCBI Taxonomy" id="1230458"/>
    <lineage>
        <taxon>Archaea</taxon>
        <taxon>Methanobacteriati</taxon>
        <taxon>Methanobacteriota</taxon>
        <taxon>Stenosarchaea group</taxon>
        <taxon>Halobacteria</taxon>
        <taxon>Halobacteriales</taxon>
        <taxon>Natrialbaceae</taxon>
        <taxon>Natrialba</taxon>
    </lineage>
</organism>